<accession>A0A419W4G5</accession>
<dbReference type="InterPro" id="IPR050300">
    <property type="entry name" value="GDXG_lipolytic_enzyme"/>
</dbReference>
<name>A0A419W4G5_9BACT</name>
<feature type="domain" description="BD-FAE-like" evidence="3">
    <location>
        <begin position="85"/>
        <end position="269"/>
    </location>
</feature>
<dbReference type="InterPro" id="IPR049492">
    <property type="entry name" value="BD-FAE-like_dom"/>
</dbReference>
<comment type="caution">
    <text evidence="4">The sequence shown here is derived from an EMBL/GenBank/DDBJ whole genome shotgun (WGS) entry which is preliminary data.</text>
</comment>
<dbReference type="EMBL" id="RAPN01000001">
    <property type="protein sequence ID" value="RKD90326.1"/>
    <property type="molecule type" value="Genomic_DNA"/>
</dbReference>
<protein>
    <submittedName>
        <fullName evidence="4">Acetyl esterase/lipase</fullName>
    </submittedName>
</protein>
<dbReference type="PANTHER" id="PTHR48081:SF13">
    <property type="entry name" value="ALPHA_BETA HYDROLASE"/>
    <property type="match status" value="1"/>
</dbReference>
<dbReference type="Gene3D" id="3.40.50.1820">
    <property type="entry name" value="alpha/beta hydrolase"/>
    <property type="match status" value="1"/>
</dbReference>
<dbReference type="GO" id="GO:0016787">
    <property type="term" value="F:hydrolase activity"/>
    <property type="evidence" value="ECO:0007669"/>
    <property type="project" value="UniProtKB-KW"/>
</dbReference>
<reference evidence="4 5" key="1">
    <citation type="submission" date="2018-09" db="EMBL/GenBank/DDBJ databases">
        <title>Genomic Encyclopedia of Archaeal and Bacterial Type Strains, Phase II (KMG-II): from individual species to whole genera.</title>
        <authorList>
            <person name="Goeker M."/>
        </authorList>
    </citation>
    <scope>NUCLEOTIDE SEQUENCE [LARGE SCALE GENOMIC DNA]</scope>
    <source>
        <strain evidence="4 5">DSM 27148</strain>
    </source>
</reference>
<dbReference type="SUPFAM" id="SSF53474">
    <property type="entry name" value="alpha/beta-Hydrolases"/>
    <property type="match status" value="1"/>
</dbReference>
<dbReference type="InterPro" id="IPR029058">
    <property type="entry name" value="AB_hydrolase_fold"/>
</dbReference>
<dbReference type="Pfam" id="PF20434">
    <property type="entry name" value="BD-FAE"/>
    <property type="match status" value="1"/>
</dbReference>
<dbReference type="AlphaFoldDB" id="A0A419W4G5"/>
<feature type="chain" id="PRO_5019034149" evidence="2">
    <location>
        <begin position="22"/>
        <end position="329"/>
    </location>
</feature>
<evidence type="ECO:0000256" key="1">
    <source>
        <dbReference type="ARBA" id="ARBA00022801"/>
    </source>
</evidence>
<dbReference type="Proteomes" id="UP000283387">
    <property type="component" value="Unassembled WGS sequence"/>
</dbReference>
<evidence type="ECO:0000313" key="4">
    <source>
        <dbReference type="EMBL" id="RKD90326.1"/>
    </source>
</evidence>
<evidence type="ECO:0000256" key="2">
    <source>
        <dbReference type="SAM" id="SignalP"/>
    </source>
</evidence>
<dbReference type="PANTHER" id="PTHR48081">
    <property type="entry name" value="AB HYDROLASE SUPERFAMILY PROTEIN C4A8.06C"/>
    <property type="match status" value="1"/>
</dbReference>
<gene>
    <name evidence="4" type="ORF">BC643_0663</name>
</gene>
<evidence type="ECO:0000313" key="5">
    <source>
        <dbReference type="Proteomes" id="UP000283387"/>
    </source>
</evidence>
<proteinExistence type="predicted"/>
<sequence>MKINKVFLLLVATVFSFVANAQFLEGTNIPADTTYNLARVYRQTIDAYPYIIPVEDSVPKGVVAERNIVYTTLPDTRFGDRDLHLDLFRPESPGKYPALIMVHGGGWRAGNKSLQVPMAEMIAEKGYVTIAVEYQLSLEAKYPAAVHNIKAAIRWMRAHAEEYSIDPDRIAISGCSAGGHLAALVGMTNGIERFEGEMGNNGYSSDVQAIVDIDGVINFMAPKSLNLERSSDSPDIEWLGGSFVEVPGIWREASSGYWVNENSVPILFLTSGFPRFTAGKDELIGTYQEFGIYHEAYQFKVDVHPFWLFHPWADMAVNYMVDFLNKTLK</sequence>
<keyword evidence="1" id="KW-0378">Hydrolase</keyword>
<keyword evidence="5" id="KW-1185">Reference proteome</keyword>
<dbReference type="RefSeq" id="WP_245994854.1">
    <property type="nucleotide sequence ID" value="NZ_RAPN01000001.1"/>
</dbReference>
<organism evidence="4 5">
    <name type="scientific">Mangrovibacterium diazotrophicum</name>
    <dbReference type="NCBI Taxonomy" id="1261403"/>
    <lineage>
        <taxon>Bacteria</taxon>
        <taxon>Pseudomonadati</taxon>
        <taxon>Bacteroidota</taxon>
        <taxon>Bacteroidia</taxon>
        <taxon>Marinilabiliales</taxon>
        <taxon>Prolixibacteraceae</taxon>
        <taxon>Mangrovibacterium</taxon>
    </lineage>
</organism>
<keyword evidence="2" id="KW-0732">Signal</keyword>
<feature type="signal peptide" evidence="2">
    <location>
        <begin position="1"/>
        <end position="21"/>
    </location>
</feature>
<evidence type="ECO:0000259" key="3">
    <source>
        <dbReference type="Pfam" id="PF20434"/>
    </source>
</evidence>